<gene>
    <name evidence="2" type="ORF">WKW79_19500</name>
</gene>
<dbReference type="PANTHER" id="PTHR43784">
    <property type="entry name" value="GDSL-LIKE LIPASE/ACYLHYDROLASE, PUTATIVE (AFU_ORTHOLOGUE AFUA_2G00820)-RELATED"/>
    <property type="match status" value="1"/>
</dbReference>
<dbReference type="GO" id="GO:0016787">
    <property type="term" value="F:hydrolase activity"/>
    <property type="evidence" value="ECO:0007669"/>
    <property type="project" value="UniProtKB-KW"/>
</dbReference>
<dbReference type="PANTHER" id="PTHR43784:SF2">
    <property type="entry name" value="GDSL-LIKE LIPASE_ACYLHYDROLASE, PUTATIVE (AFU_ORTHOLOGUE AFUA_2G00820)-RELATED"/>
    <property type="match status" value="1"/>
</dbReference>
<protein>
    <submittedName>
        <fullName evidence="2">SGNH/GDSL hydrolase family protein</fullName>
    </submittedName>
</protein>
<dbReference type="Pfam" id="PF13472">
    <property type="entry name" value="Lipase_GDSL_2"/>
    <property type="match status" value="1"/>
</dbReference>
<dbReference type="InterPro" id="IPR053140">
    <property type="entry name" value="GDSL_Rv0518-like"/>
</dbReference>
<evidence type="ECO:0000313" key="2">
    <source>
        <dbReference type="EMBL" id="MEJ8856769.1"/>
    </source>
</evidence>
<keyword evidence="2" id="KW-0378">Hydrolase</keyword>
<dbReference type="SUPFAM" id="SSF52266">
    <property type="entry name" value="SGNH hydrolase"/>
    <property type="match status" value="1"/>
</dbReference>
<dbReference type="Gene3D" id="3.40.50.1110">
    <property type="entry name" value="SGNH hydrolase"/>
    <property type="match status" value="1"/>
</dbReference>
<keyword evidence="3" id="KW-1185">Reference proteome</keyword>
<dbReference type="InterPro" id="IPR036514">
    <property type="entry name" value="SGNH_hydro_sf"/>
</dbReference>
<accession>A0ABU8XAN5</accession>
<dbReference type="InterPro" id="IPR013830">
    <property type="entry name" value="SGNH_hydro"/>
</dbReference>
<reference evidence="2 3" key="1">
    <citation type="submission" date="2024-03" db="EMBL/GenBank/DDBJ databases">
        <title>Novel species of the genus Variovorax.</title>
        <authorList>
            <person name="Liu Q."/>
            <person name="Xin Y.-H."/>
        </authorList>
    </citation>
    <scope>NUCLEOTIDE SEQUENCE [LARGE SCALE GENOMIC DNA]</scope>
    <source>
        <strain evidence="2 3">KACC 18901</strain>
    </source>
</reference>
<comment type="caution">
    <text evidence="2">The sequence shown here is derived from an EMBL/GenBank/DDBJ whole genome shotgun (WGS) entry which is preliminary data.</text>
</comment>
<dbReference type="RefSeq" id="WP_340336844.1">
    <property type="nucleotide sequence ID" value="NZ_JBBKZS010000008.1"/>
</dbReference>
<evidence type="ECO:0000259" key="1">
    <source>
        <dbReference type="Pfam" id="PF13472"/>
    </source>
</evidence>
<dbReference type="CDD" id="cd01830">
    <property type="entry name" value="XynE_like"/>
    <property type="match status" value="1"/>
</dbReference>
<feature type="domain" description="SGNH hydrolase-type esterase" evidence="1">
    <location>
        <begin position="230"/>
        <end position="418"/>
    </location>
</feature>
<proteinExistence type="predicted"/>
<evidence type="ECO:0000313" key="3">
    <source>
        <dbReference type="Proteomes" id="UP001367030"/>
    </source>
</evidence>
<organism evidence="2 3">
    <name type="scientific">Variovorax robiniae</name>
    <dbReference type="NCBI Taxonomy" id="1836199"/>
    <lineage>
        <taxon>Bacteria</taxon>
        <taxon>Pseudomonadati</taxon>
        <taxon>Pseudomonadota</taxon>
        <taxon>Betaproteobacteria</taxon>
        <taxon>Burkholderiales</taxon>
        <taxon>Comamonadaceae</taxon>
        <taxon>Variovorax</taxon>
    </lineage>
</organism>
<dbReference type="Proteomes" id="UP001367030">
    <property type="component" value="Unassembled WGS sequence"/>
</dbReference>
<sequence length="429" mass="45124">MRTIVRAFAALSRGVLHRVSRAFGRPGLPRRALLAAATSTCLLGISPTWAAWSDESWVATWAAGPHAGNDFGTAITQFGAQTTLRQVVRVSSGGSAVRVRFSNEFGTQPLVIGSAHVGLRSSGAGIVPASDRVLTFGGANSVTIPPGAPALSDPVALTVPAQADLAVSLYLPNATQGATRHFIALQTNYLSQFGDYTGMPVPPVMSTVQAWFFLSAVNVLAGTGASTVAVLGDSITDGFGSTADTNRRWTNRLAERLQAAGMPVAVANAGISANRVLRNVTAPSATARFDGDVLAQSGLKYVIVLEGINDIGLGALASAEPVTASQLIAGYRQLIARAHQKGVRIFGATLPPFEGAGYYSAEGEGKRQAVNNWIRTGGEYDGVIDFDQAIRDPNRPSRMRTQYDSGDRLHPNDAGYRAMGDAISLQLFR</sequence>
<name>A0ABU8XAN5_9BURK</name>
<dbReference type="EMBL" id="JBBKZS010000008">
    <property type="protein sequence ID" value="MEJ8856769.1"/>
    <property type="molecule type" value="Genomic_DNA"/>
</dbReference>